<feature type="transmembrane region" description="Helical" evidence="1">
    <location>
        <begin position="14"/>
        <end position="33"/>
    </location>
</feature>
<dbReference type="EMBL" id="GISG01228171">
    <property type="protein sequence ID" value="MBA4665730.1"/>
    <property type="molecule type" value="Transcribed_RNA"/>
</dbReference>
<evidence type="ECO:0000256" key="1">
    <source>
        <dbReference type="SAM" id="Phobius"/>
    </source>
</evidence>
<evidence type="ECO:0000313" key="2">
    <source>
        <dbReference type="EMBL" id="MBA4665730.1"/>
    </source>
</evidence>
<dbReference type="PANTHER" id="PTHR35462">
    <property type="match status" value="1"/>
</dbReference>
<dbReference type="PANTHER" id="PTHR35462:SF2">
    <property type="entry name" value="TRANSMEMBRANE PROTEIN"/>
    <property type="match status" value="1"/>
</dbReference>
<organism evidence="2">
    <name type="scientific">Opuntia streptacantha</name>
    <name type="common">Prickly pear cactus</name>
    <name type="synonym">Opuntia cardona</name>
    <dbReference type="NCBI Taxonomy" id="393608"/>
    <lineage>
        <taxon>Eukaryota</taxon>
        <taxon>Viridiplantae</taxon>
        <taxon>Streptophyta</taxon>
        <taxon>Embryophyta</taxon>
        <taxon>Tracheophyta</taxon>
        <taxon>Spermatophyta</taxon>
        <taxon>Magnoliopsida</taxon>
        <taxon>eudicotyledons</taxon>
        <taxon>Gunneridae</taxon>
        <taxon>Pentapetalae</taxon>
        <taxon>Caryophyllales</taxon>
        <taxon>Cactineae</taxon>
        <taxon>Cactaceae</taxon>
        <taxon>Opuntioideae</taxon>
        <taxon>Opuntia</taxon>
    </lineage>
</organism>
<keyword evidence="1" id="KW-1133">Transmembrane helix</keyword>
<keyword evidence="1" id="KW-0812">Transmembrane</keyword>
<accession>A0A7C9AFV3</accession>
<evidence type="ECO:0008006" key="3">
    <source>
        <dbReference type="Google" id="ProtNLM"/>
    </source>
</evidence>
<reference evidence="2" key="1">
    <citation type="journal article" date="2013" name="J. Plant Res.">
        <title>Effect of fungi and light on seed germination of three Opuntia species from semiarid lands of central Mexico.</title>
        <authorList>
            <person name="Delgado-Sanchez P."/>
            <person name="Jimenez-Bremont J.F."/>
            <person name="Guerrero-Gonzalez Mde L."/>
            <person name="Flores J."/>
        </authorList>
    </citation>
    <scope>NUCLEOTIDE SEQUENCE</scope>
    <source>
        <tissue evidence="2">Cladode</tissue>
    </source>
</reference>
<dbReference type="AlphaFoldDB" id="A0A7C9AFV3"/>
<keyword evidence="1" id="KW-0472">Membrane</keyword>
<protein>
    <recommendedName>
        <fullName evidence="3">VanZ-like domain-containing protein</fullName>
    </recommendedName>
</protein>
<dbReference type="EMBL" id="GISG01228170">
    <property type="protein sequence ID" value="MBA4665729.1"/>
    <property type="molecule type" value="Transcribed_RNA"/>
</dbReference>
<proteinExistence type="predicted"/>
<name>A0A7C9AFV3_OPUST</name>
<reference evidence="2" key="2">
    <citation type="submission" date="2020-07" db="EMBL/GenBank/DDBJ databases">
        <authorList>
            <person name="Vera ALvarez R."/>
            <person name="Arias-Moreno D.M."/>
            <person name="Jimenez-Jacinto V."/>
            <person name="Jimenez-Bremont J.F."/>
            <person name="Swaminathan K."/>
            <person name="Moose S.P."/>
            <person name="Guerrero-Gonzalez M.L."/>
            <person name="Marino-Ramirez L."/>
            <person name="Landsman D."/>
            <person name="Rodriguez-Kessler M."/>
            <person name="Delgado-Sanchez P."/>
        </authorList>
    </citation>
    <scope>NUCLEOTIDE SEQUENCE</scope>
    <source>
        <tissue evidence="2">Cladode</tissue>
    </source>
</reference>
<sequence>MEEREDPWTAPDKVYHVLFCFSLTILFSLLAGLSPHPFLRRRRLWIAAFLSLSAGAAKEFADHLGFFHSSGASARDAVADAVGVFLALPLSKFMLPRFKTDPDDPVRGIALV</sequence>